<sequence>MDAHEGLGGTSMRDVLHAVGAAAVIAVAALCTLVQLSDANHAFDRLGHDDRAVIQQVSSDADHQRR</sequence>
<reference evidence="3" key="1">
    <citation type="journal article" date="2019" name="Int. J. Syst. Evol. Microbiol.">
        <title>The Global Catalogue of Microorganisms (GCM) 10K type strain sequencing project: providing services to taxonomists for standard genome sequencing and annotation.</title>
        <authorList>
            <consortium name="The Broad Institute Genomics Platform"/>
            <consortium name="The Broad Institute Genome Sequencing Center for Infectious Disease"/>
            <person name="Wu L."/>
            <person name="Ma J."/>
        </authorList>
    </citation>
    <scope>NUCLEOTIDE SEQUENCE [LARGE SCALE GENOMIC DNA]</scope>
    <source>
        <strain evidence="3">JCM 11813</strain>
    </source>
</reference>
<protein>
    <submittedName>
        <fullName evidence="2">Uncharacterized protein</fullName>
    </submittedName>
</protein>
<evidence type="ECO:0000313" key="2">
    <source>
        <dbReference type="EMBL" id="GAA1141029.1"/>
    </source>
</evidence>
<keyword evidence="1" id="KW-0812">Transmembrane</keyword>
<feature type="transmembrane region" description="Helical" evidence="1">
    <location>
        <begin position="15"/>
        <end position="36"/>
    </location>
</feature>
<dbReference type="EMBL" id="BAAAJE010000007">
    <property type="protein sequence ID" value="GAA1141029.1"/>
    <property type="molecule type" value="Genomic_DNA"/>
</dbReference>
<dbReference type="Proteomes" id="UP001499979">
    <property type="component" value="Unassembled WGS sequence"/>
</dbReference>
<keyword evidence="1" id="KW-1133">Transmembrane helix</keyword>
<evidence type="ECO:0000313" key="3">
    <source>
        <dbReference type="Proteomes" id="UP001499979"/>
    </source>
</evidence>
<organism evidence="2 3">
    <name type="scientific">Nocardioides aquiterrae</name>
    <dbReference type="NCBI Taxonomy" id="203799"/>
    <lineage>
        <taxon>Bacteria</taxon>
        <taxon>Bacillati</taxon>
        <taxon>Actinomycetota</taxon>
        <taxon>Actinomycetes</taxon>
        <taxon>Propionibacteriales</taxon>
        <taxon>Nocardioidaceae</taxon>
        <taxon>Nocardioides</taxon>
    </lineage>
</organism>
<accession>A0ABP4EZR8</accession>
<name>A0ABP4EZR8_9ACTN</name>
<comment type="caution">
    <text evidence="2">The sequence shown here is derived from an EMBL/GenBank/DDBJ whole genome shotgun (WGS) entry which is preliminary data.</text>
</comment>
<keyword evidence="1" id="KW-0472">Membrane</keyword>
<gene>
    <name evidence="2" type="ORF">GCM10009606_20610</name>
</gene>
<keyword evidence="3" id="KW-1185">Reference proteome</keyword>
<evidence type="ECO:0000256" key="1">
    <source>
        <dbReference type="SAM" id="Phobius"/>
    </source>
</evidence>
<proteinExistence type="predicted"/>